<protein>
    <submittedName>
        <fullName evidence="1">Uncharacterized protein</fullName>
    </submittedName>
</protein>
<sequence>MLVLRPPKKLLGIRDIFLFLVLRCELEEEQDYSVNTYGPKKLSGMWKKLEKSDVHVYGVSQGEYEPMPHGLHWWVSSVMKPEDAVFHFTQSVSNSLRLPRIVLRTGGASSFLIFSAFPFLRKKGHLPIQESQLEEPVVEFPPLKVKDLPVINTMPPRITLSI</sequence>
<evidence type="ECO:0000313" key="2">
    <source>
        <dbReference type="Proteomes" id="UP000467840"/>
    </source>
</evidence>
<name>A0A6A6N328_HEVBR</name>
<evidence type="ECO:0000313" key="1">
    <source>
        <dbReference type="EMBL" id="KAF2318986.1"/>
    </source>
</evidence>
<accession>A0A6A6N328</accession>
<proteinExistence type="predicted"/>
<organism evidence="1 2">
    <name type="scientific">Hevea brasiliensis</name>
    <name type="common">Para rubber tree</name>
    <name type="synonym">Siphonia brasiliensis</name>
    <dbReference type="NCBI Taxonomy" id="3981"/>
    <lineage>
        <taxon>Eukaryota</taxon>
        <taxon>Viridiplantae</taxon>
        <taxon>Streptophyta</taxon>
        <taxon>Embryophyta</taxon>
        <taxon>Tracheophyta</taxon>
        <taxon>Spermatophyta</taxon>
        <taxon>Magnoliopsida</taxon>
        <taxon>eudicotyledons</taxon>
        <taxon>Gunneridae</taxon>
        <taxon>Pentapetalae</taxon>
        <taxon>rosids</taxon>
        <taxon>fabids</taxon>
        <taxon>Malpighiales</taxon>
        <taxon>Euphorbiaceae</taxon>
        <taxon>Crotonoideae</taxon>
        <taxon>Micrandreae</taxon>
        <taxon>Hevea</taxon>
    </lineage>
</organism>
<dbReference type="Proteomes" id="UP000467840">
    <property type="component" value="Chromosome 10"/>
</dbReference>
<dbReference type="SUPFAM" id="SSF53756">
    <property type="entry name" value="UDP-Glycosyltransferase/glycogen phosphorylase"/>
    <property type="match status" value="1"/>
</dbReference>
<reference evidence="1 2" key="1">
    <citation type="journal article" date="2020" name="Mol. Plant">
        <title>The Chromosome-Based Rubber Tree Genome Provides New Insights into Spurge Genome Evolution and Rubber Biosynthesis.</title>
        <authorList>
            <person name="Liu J."/>
            <person name="Shi C."/>
            <person name="Shi C.C."/>
            <person name="Li W."/>
            <person name="Zhang Q.J."/>
            <person name="Zhang Y."/>
            <person name="Li K."/>
            <person name="Lu H.F."/>
            <person name="Shi C."/>
            <person name="Zhu S.T."/>
            <person name="Xiao Z.Y."/>
            <person name="Nan H."/>
            <person name="Yue Y."/>
            <person name="Zhu X.G."/>
            <person name="Wu Y."/>
            <person name="Hong X.N."/>
            <person name="Fan G.Y."/>
            <person name="Tong Y."/>
            <person name="Zhang D."/>
            <person name="Mao C.L."/>
            <person name="Liu Y.L."/>
            <person name="Hao S.J."/>
            <person name="Liu W.Q."/>
            <person name="Lv M.Q."/>
            <person name="Zhang H.B."/>
            <person name="Liu Y."/>
            <person name="Hu-Tang G.R."/>
            <person name="Wang J.P."/>
            <person name="Wang J.H."/>
            <person name="Sun Y.H."/>
            <person name="Ni S.B."/>
            <person name="Chen W.B."/>
            <person name="Zhang X.C."/>
            <person name="Jiao Y.N."/>
            <person name="Eichler E.E."/>
            <person name="Li G.H."/>
            <person name="Liu X."/>
            <person name="Gao L.Z."/>
        </authorList>
    </citation>
    <scope>NUCLEOTIDE SEQUENCE [LARGE SCALE GENOMIC DNA]</scope>
    <source>
        <strain evidence="2">cv. GT1</strain>
        <tissue evidence="1">Leaf</tissue>
    </source>
</reference>
<gene>
    <name evidence="1" type="ORF">GH714_012214</name>
</gene>
<dbReference type="EMBL" id="JAAGAX010000003">
    <property type="protein sequence ID" value="KAF2318986.1"/>
    <property type="molecule type" value="Genomic_DNA"/>
</dbReference>
<keyword evidence="2" id="KW-1185">Reference proteome</keyword>
<dbReference type="AlphaFoldDB" id="A0A6A6N328"/>
<comment type="caution">
    <text evidence="1">The sequence shown here is derived from an EMBL/GenBank/DDBJ whole genome shotgun (WGS) entry which is preliminary data.</text>
</comment>
<dbReference type="Gene3D" id="3.40.50.2000">
    <property type="entry name" value="Glycogen Phosphorylase B"/>
    <property type="match status" value="1"/>
</dbReference>